<reference evidence="1 2" key="1">
    <citation type="submission" date="2013-02" db="EMBL/GenBank/DDBJ databases">
        <authorList>
            <person name="McClelland M."/>
            <person name="Porwollik S."/>
            <person name="Desai P."/>
            <person name="Cheng P."/>
            <person name="Wollam A."/>
            <person name="Pepin K."/>
            <person name="Bhonagiri V."/>
            <person name="Fulton L."/>
            <person name="Fulton R."/>
            <person name="Delehaunty K."/>
            <person name="Fronick C."/>
            <person name="Godfrey J."/>
            <person name="Waligorski J."/>
            <person name="Appelbaum E."/>
            <person name="Tomlinson C."/>
            <person name="Warren W."/>
            <person name="Sodergren E."/>
            <person name="Weinstock G."/>
            <person name="Wilson R.K."/>
        </authorList>
    </citation>
    <scope>NUCLEOTIDE SEQUENCE [LARGE SCALE GENOMIC DNA]</scope>
    <source>
        <strain evidence="1 2">UC16</strain>
    </source>
</reference>
<dbReference type="Proteomes" id="UP000013259">
    <property type="component" value="Unassembled WGS sequence"/>
</dbReference>
<protein>
    <submittedName>
        <fullName evidence="1">Uncharacterized protein</fullName>
    </submittedName>
</protein>
<gene>
    <name evidence="1" type="ORF">A670_03750</name>
</gene>
<proteinExistence type="predicted"/>
<dbReference type="HOGENOM" id="CLU_3157552_0_0_6"/>
<evidence type="ECO:0000313" key="1">
    <source>
        <dbReference type="EMBL" id="EMR51077.1"/>
    </source>
</evidence>
<organism evidence="1 2">
    <name type="scientific">Salmonella enterica subsp. enterica serovar Dublin str. UC16</name>
    <dbReference type="NCBI Taxonomy" id="1192688"/>
    <lineage>
        <taxon>Bacteria</taxon>
        <taxon>Pseudomonadati</taxon>
        <taxon>Pseudomonadota</taxon>
        <taxon>Gammaproteobacteria</taxon>
        <taxon>Enterobacterales</taxon>
        <taxon>Enterobacteriaceae</taxon>
        <taxon>Salmonella</taxon>
    </lineage>
</organism>
<sequence length="48" mass="5516">MAPAGRSSGRRRFRSVKRRLPAFCTFLSFVSSNSDVHRFAILYALRAR</sequence>
<dbReference type="AlphaFoldDB" id="M7RHD9"/>
<dbReference type="EMBL" id="APMR01000084">
    <property type="protein sequence ID" value="EMR51077.1"/>
    <property type="molecule type" value="Genomic_DNA"/>
</dbReference>
<accession>M7RHD9</accession>
<name>M7RHD9_SALDU</name>
<evidence type="ECO:0000313" key="2">
    <source>
        <dbReference type="Proteomes" id="UP000013259"/>
    </source>
</evidence>
<comment type="caution">
    <text evidence="1">The sequence shown here is derived from an EMBL/GenBank/DDBJ whole genome shotgun (WGS) entry which is preliminary data.</text>
</comment>